<sequence length="232" mass="25923">MRAGHTAQGTTRAKRAFLSGLAGIFSGMSQYLDPQQVVDDLGDKFLVAFIKSIEVARVDLSEFEGFKPEWFVNFSKRFVANFIHERVWDSMVSQVHDHPGVTVVDREPTRQIHFGTNYVVRFKRHTGKLKIESFPTKGALAFWANRATPTLPGLEVWTLAMGYIWQPELGEIGDAILSFRDGKDKPIWSVTLNSHGGESATDITWEPIDPQLPQLDLSDVATEDDEDAADGS</sequence>
<name>A0A7I7LIY1_9MYCO</name>
<evidence type="ECO:0000313" key="2">
    <source>
        <dbReference type="EMBL" id="BBX59775.1"/>
    </source>
</evidence>
<accession>A0A7I7LIY1</accession>
<protein>
    <submittedName>
        <fullName evidence="2">Uncharacterized protein</fullName>
    </submittedName>
</protein>
<evidence type="ECO:0000313" key="3">
    <source>
        <dbReference type="Proteomes" id="UP000467164"/>
    </source>
</evidence>
<dbReference type="Proteomes" id="UP000467164">
    <property type="component" value="Chromosome"/>
</dbReference>
<reference evidence="2 3" key="1">
    <citation type="journal article" date="2019" name="Emerg. Microbes Infect.">
        <title>Comprehensive subspecies identification of 175 nontuberculous mycobacteria species based on 7547 genomic profiles.</title>
        <authorList>
            <person name="Matsumoto Y."/>
            <person name="Kinjo T."/>
            <person name="Motooka D."/>
            <person name="Nabeya D."/>
            <person name="Jung N."/>
            <person name="Uechi K."/>
            <person name="Horii T."/>
            <person name="Iida T."/>
            <person name="Fujita J."/>
            <person name="Nakamura S."/>
        </authorList>
    </citation>
    <scope>NUCLEOTIDE SEQUENCE [LARGE SCALE GENOMIC DNA]</scope>
    <source>
        <strain evidence="2 3">JCM 12657</strain>
    </source>
</reference>
<keyword evidence="3" id="KW-1185">Reference proteome</keyword>
<gene>
    <name evidence="2" type="ORF">MSHO_51200</name>
</gene>
<dbReference type="EMBL" id="AP022572">
    <property type="protein sequence ID" value="BBX59775.1"/>
    <property type="molecule type" value="Genomic_DNA"/>
</dbReference>
<organism evidence="2 3">
    <name type="scientific">Mycobacterium shottsii</name>
    <dbReference type="NCBI Taxonomy" id="133549"/>
    <lineage>
        <taxon>Bacteria</taxon>
        <taxon>Bacillati</taxon>
        <taxon>Actinomycetota</taxon>
        <taxon>Actinomycetes</taxon>
        <taxon>Mycobacteriales</taxon>
        <taxon>Mycobacteriaceae</taxon>
        <taxon>Mycobacterium</taxon>
        <taxon>Mycobacterium ulcerans group</taxon>
    </lineage>
</organism>
<evidence type="ECO:0000256" key="1">
    <source>
        <dbReference type="SAM" id="MobiDB-lite"/>
    </source>
</evidence>
<dbReference type="RefSeq" id="WP_198965741.1">
    <property type="nucleotide sequence ID" value="NZ_AP022572.1"/>
</dbReference>
<dbReference type="KEGG" id="msho:MSHO_51200"/>
<proteinExistence type="predicted"/>
<feature type="compositionally biased region" description="Acidic residues" evidence="1">
    <location>
        <begin position="221"/>
        <end position="232"/>
    </location>
</feature>
<dbReference type="AlphaFoldDB" id="A0A7I7LIY1"/>
<feature type="region of interest" description="Disordered" evidence="1">
    <location>
        <begin position="199"/>
        <end position="232"/>
    </location>
</feature>